<protein>
    <submittedName>
        <fullName evidence="1">Uncharacterized protein</fullName>
    </submittedName>
</protein>
<evidence type="ECO:0000313" key="1">
    <source>
        <dbReference type="EMBL" id="NMO03606.1"/>
    </source>
</evidence>
<gene>
    <name evidence="1" type="ORF">HH308_20535</name>
</gene>
<evidence type="ECO:0000313" key="2">
    <source>
        <dbReference type="Proteomes" id="UP000550729"/>
    </source>
</evidence>
<proteinExistence type="predicted"/>
<reference evidence="1 2" key="1">
    <citation type="submission" date="2020-04" db="EMBL/GenBank/DDBJ databases">
        <title>Gordonia sp. nov. TBRC 11910.</title>
        <authorList>
            <person name="Suriyachadkun C."/>
        </authorList>
    </citation>
    <scope>NUCLEOTIDE SEQUENCE [LARGE SCALE GENOMIC DNA]</scope>
    <source>
        <strain evidence="1 2">TBRC 11910</strain>
    </source>
</reference>
<name>A0A848KYD6_9ACTN</name>
<keyword evidence="2" id="KW-1185">Reference proteome</keyword>
<accession>A0A848KYD6</accession>
<dbReference type="AlphaFoldDB" id="A0A848KYD6"/>
<dbReference type="Proteomes" id="UP000550729">
    <property type="component" value="Unassembled WGS sequence"/>
</dbReference>
<sequence>MPVLKPDVAPQSATYLEWFITATQRRNLADLDLAVTGPVASEWMDIAQIYAGEPGPGRAPSNARGDQS</sequence>
<comment type="caution">
    <text evidence="1">The sequence shown here is derived from an EMBL/GenBank/DDBJ whole genome shotgun (WGS) entry which is preliminary data.</text>
</comment>
<organism evidence="1 2">
    <name type="scientific">Gordonia asplenii</name>
    <dbReference type="NCBI Taxonomy" id="2725283"/>
    <lineage>
        <taxon>Bacteria</taxon>
        <taxon>Bacillati</taxon>
        <taxon>Actinomycetota</taxon>
        <taxon>Actinomycetes</taxon>
        <taxon>Mycobacteriales</taxon>
        <taxon>Gordoniaceae</taxon>
        <taxon>Gordonia</taxon>
    </lineage>
</organism>
<dbReference type="RefSeq" id="WP_170196112.1">
    <property type="nucleotide sequence ID" value="NZ_JABBNB010000025.1"/>
</dbReference>
<dbReference type="EMBL" id="JABBNB010000025">
    <property type="protein sequence ID" value="NMO03606.1"/>
    <property type="molecule type" value="Genomic_DNA"/>
</dbReference>